<dbReference type="CDD" id="cd01992">
    <property type="entry name" value="TilS_N"/>
    <property type="match status" value="1"/>
</dbReference>
<dbReference type="Pfam" id="PF11734">
    <property type="entry name" value="TilS_C"/>
    <property type="match status" value="1"/>
</dbReference>
<evidence type="ECO:0000259" key="9">
    <source>
        <dbReference type="SMART" id="SM00977"/>
    </source>
</evidence>
<comment type="similarity">
    <text evidence="8">Belongs to the tRNA(Ile)-lysidine synthase family.</text>
</comment>
<evidence type="ECO:0000256" key="2">
    <source>
        <dbReference type="ARBA" id="ARBA00022490"/>
    </source>
</evidence>
<accession>A0A1H9KGR9</accession>
<comment type="caution">
    <text evidence="10">The sequence shown here is derived from an EMBL/GenBank/DDBJ whole genome shotgun (WGS) entry which is preliminary data.</text>
</comment>
<comment type="domain">
    <text evidence="8">The N-terminal region contains the highly conserved SGGXDS motif, predicted to be a P-loop motif involved in ATP binding.</text>
</comment>
<reference evidence="10 11" key="1">
    <citation type="submission" date="2016-10" db="EMBL/GenBank/DDBJ databases">
        <authorList>
            <person name="Varghese N."/>
            <person name="Submissions S."/>
        </authorList>
    </citation>
    <scope>NUCLEOTIDE SEQUENCE [LARGE SCALE GENOMIC DNA]</scope>
    <source>
        <strain evidence="10 11">CGMCC 1.7734</strain>
    </source>
</reference>
<dbReference type="SMART" id="SM00977">
    <property type="entry name" value="TilS_C"/>
    <property type="match status" value="1"/>
</dbReference>
<evidence type="ECO:0000313" key="10">
    <source>
        <dbReference type="EMBL" id="SEQ98346.1"/>
    </source>
</evidence>
<dbReference type="NCBIfam" id="TIGR02433">
    <property type="entry name" value="lysidine_TilS_C"/>
    <property type="match status" value="1"/>
</dbReference>
<feature type="binding site" evidence="8">
    <location>
        <begin position="26"/>
        <end position="31"/>
    </location>
    <ligand>
        <name>ATP</name>
        <dbReference type="ChEBI" id="CHEBI:30616"/>
    </ligand>
</feature>
<dbReference type="Proteomes" id="UP000198733">
    <property type="component" value="Unassembled WGS sequence"/>
</dbReference>
<sequence length="464" mass="52758">MISKVNAFIKKNQLLKNNSTVLLGVSGGPDSMALLHYFQSIQEKWNLKLIVLSVDHQLRGDESRDDLDFVKHICEKWGVQFIGASLNVPLYKLEKQVGTQVAAREVRYEFFAKQMSEFNADYLALGHHGDDQVETMLMGLVRSATTKSLAGIPLNRSFVTGEIIRPFLCVTKDEIEDYCSKNRIDPRRDPSNEQTAYTRNYFRKELLPILKEKNSNIHTTTQYLSQSLQEDEQFLAGEAAKLVNDLVVFTDSDKEASFTIDSFKTSPRSLQRRAFHLILNYLYKELPKNLSYVHEEQFFALLESDSGNVQIDFPDSLKLRKIYQKAVFCFSNDQSHPVSYHKIVDIPGEVKLPNGITVTANYTGCPDSNSDTEYICNKASVALPLHIRTRQNGDRMSWRGLEGSKKVKDIFIDAKIPLGKRDTWPVLTDDDGEILWLIGLKKGQPPIQAKEGTYIQLNYDTGNV</sequence>
<dbReference type="InterPro" id="IPR011063">
    <property type="entry name" value="TilS/TtcA_N"/>
</dbReference>
<dbReference type="Gene3D" id="3.40.50.620">
    <property type="entry name" value="HUPs"/>
    <property type="match status" value="1"/>
</dbReference>
<evidence type="ECO:0000313" key="11">
    <source>
        <dbReference type="Proteomes" id="UP000198733"/>
    </source>
</evidence>
<proteinExistence type="inferred from homology"/>
<evidence type="ECO:0000256" key="1">
    <source>
        <dbReference type="ARBA" id="ARBA00004496"/>
    </source>
</evidence>
<dbReference type="HAMAP" id="MF_01161">
    <property type="entry name" value="tRNA_Ile_lys_synt"/>
    <property type="match status" value="1"/>
</dbReference>
<keyword evidence="4 8" id="KW-0819">tRNA processing</keyword>
<evidence type="ECO:0000256" key="5">
    <source>
        <dbReference type="ARBA" id="ARBA00022741"/>
    </source>
</evidence>
<dbReference type="InterPro" id="IPR012094">
    <property type="entry name" value="tRNA_Ile_lys_synt"/>
</dbReference>
<dbReference type="Pfam" id="PF01171">
    <property type="entry name" value="ATP_bind_3"/>
    <property type="match status" value="1"/>
</dbReference>
<keyword evidence="6 8" id="KW-0067">ATP-binding</keyword>
<dbReference type="InterPro" id="IPR014729">
    <property type="entry name" value="Rossmann-like_a/b/a_fold"/>
</dbReference>
<dbReference type="SUPFAM" id="SSF82829">
    <property type="entry name" value="MesJ substrate recognition domain-like"/>
    <property type="match status" value="1"/>
</dbReference>
<protein>
    <recommendedName>
        <fullName evidence="8">tRNA(Ile)-lysidine synthase</fullName>
        <ecNumber evidence="8">6.3.4.19</ecNumber>
    </recommendedName>
    <alternativeName>
        <fullName evidence="8">tRNA(Ile)-2-lysyl-cytidine synthase</fullName>
    </alternativeName>
    <alternativeName>
        <fullName evidence="8">tRNA(Ile)-lysidine synthetase</fullName>
    </alternativeName>
</protein>
<keyword evidence="3 8" id="KW-0436">Ligase</keyword>
<comment type="catalytic activity">
    <reaction evidence="7 8">
        <text>cytidine(34) in tRNA(Ile2) + L-lysine + ATP = lysidine(34) in tRNA(Ile2) + AMP + diphosphate + H(+)</text>
        <dbReference type="Rhea" id="RHEA:43744"/>
        <dbReference type="Rhea" id="RHEA-COMP:10625"/>
        <dbReference type="Rhea" id="RHEA-COMP:10670"/>
        <dbReference type="ChEBI" id="CHEBI:15378"/>
        <dbReference type="ChEBI" id="CHEBI:30616"/>
        <dbReference type="ChEBI" id="CHEBI:32551"/>
        <dbReference type="ChEBI" id="CHEBI:33019"/>
        <dbReference type="ChEBI" id="CHEBI:82748"/>
        <dbReference type="ChEBI" id="CHEBI:83665"/>
        <dbReference type="ChEBI" id="CHEBI:456215"/>
        <dbReference type="EC" id="6.3.4.19"/>
    </reaction>
</comment>
<dbReference type="InterPro" id="IPR012795">
    <property type="entry name" value="tRNA_Ile_lys_synt_N"/>
</dbReference>
<evidence type="ECO:0000256" key="3">
    <source>
        <dbReference type="ARBA" id="ARBA00022598"/>
    </source>
</evidence>
<dbReference type="Gene3D" id="3.30.465.60">
    <property type="match status" value="1"/>
</dbReference>
<gene>
    <name evidence="8" type="primary">tilS</name>
    <name evidence="10" type="ORF">SAMN05216232_3862</name>
</gene>
<dbReference type="EMBL" id="FOEH01000009">
    <property type="protein sequence ID" value="SEQ98346.1"/>
    <property type="molecule type" value="Genomic_DNA"/>
</dbReference>
<keyword evidence="5 8" id="KW-0547">Nucleotide-binding</keyword>
<name>A0A1H9KGR9_9BACI</name>
<comment type="subcellular location">
    <subcellularLocation>
        <location evidence="1 8">Cytoplasm</location>
    </subcellularLocation>
</comment>
<dbReference type="InterPro" id="IPR012796">
    <property type="entry name" value="Lysidine-tRNA-synth_C"/>
</dbReference>
<keyword evidence="2 8" id="KW-0963">Cytoplasm</keyword>
<feature type="domain" description="Lysidine-tRNA(Ile) synthetase C-terminal" evidence="9">
    <location>
        <begin position="385"/>
        <end position="459"/>
    </location>
</feature>
<dbReference type="EC" id="6.3.4.19" evidence="8"/>
<keyword evidence="11" id="KW-1185">Reference proteome</keyword>
<comment type="function">
    <text evidence="8">Ligates lysine onto the cytidine present at position 34 of the AUA codon-specific tRNA(Ile) that contains the anticodon CAU, in an ATP-dependent manner. Cytidine is converted to lysidine, thus changing the amino acid specificity of the tRNA from methionine to isoleucine.</text>
</comment>
<dbReference type="Gene3D" id="1.10.10.1360">
    <property type="entry name" value="tRNA (Ile)-lysidine synthase"/>
    <property type="match status" value="1"/>
</dbReference>
<dbReference type="SUPFAM" id="SSF56037">
    <property type="entry name" value="PheT/TilS domain"/>
    <property type="match status" value="1"/>
</dbReference>
<evidence type="ECO:0000256" key="7">
    <source>
        <dbReference type="ARBA" id="ARBA00048539"/>
    </source>
</evidence>
<evidence type="ECO:0000256" key="6">
    <source>
        <dbReference type="ARBA" id="ARBA00022840"/>
    </source>
</evidence>
<organism evidence="10 11">
    <name type="scientific">Virgibacillus subterraneus</name>
    <dbReference type="NCBI Taxonomy" id="621109"/>
    <lineage>
        <taxon>Bacteria</taxon>
        <taxon>Bacillati</taxon>
        <taxon>Bacillota</taxon>
        <taxon>Bacilli</taxon>
        <taxon>Bacillales</taxon>
        <taxon>Bacillaceae</taxon>
        <taxon>Virgibacillus</taxon>
    </lineage>
</organism>
<evidence type="ECO:0000256" key="4">
    <source>
        <dbReference type="ARBA" id="ARBA00022694"/>
    </source>
</evidence>
<dbReference type="SUPFAM" id="SSF52402">
    <property type="entry name" value="Adenine nucleotide alpha hydrolases-like"/>
    <property type="match status" value="1"/>
</dbReference>
<dbReference type="PANTHER" id="PTHR43033:SF1">
    <property type="entry name" value="TRNA(ILE)-LYSIDINE SYNTHASE-RELATED"/>
    <property type="match status" value="1"/>
</dbReference>
<dbReference type="NCBIfam" id="TIGR02432">
    <property type="entry name" value="lysidine_TilS_N"/>
    <property type="match status" value="1"/>
</dbReference>
<dbReference type="PANTHER" id="PTHR43033">
    <property type="entry name" value="TRNA(ILE)-LYSIDINE SYNTHASE-RELATED"/>
    <property type="match status" value="1"/>
</dbReference>
<dbReference type="RefSeq" id="WP_092506298.1">
    <property type="nucleotide sequence ID" value="NZ_FOEH01000009.1"/>
</dbReference>
<evidence type="ECO:0000256" key="8">
    <source>
        <dbReference type="HAMAP-Rule" id="MF_01161"/>
    </source>
</evidence>